<comment type="caution">
    <text evidence="2">The sequence shown here is derived from an EMBL/GenBank/DDBJ whole genome shotgun (WGS) entry which is preliminary data.</text>
</comment>
<organism evidence="2 3">
    <name type="scientific">Liparis tanakae</name>
    <name type="common">Tanaka's snailfish</name>
    <dbReference type="NCBI Taxonomy" id="230148"/>
    <lineage>
        <taxon>Eukaryota</taxon>
        <taxon>Metazoa</taxon>
        <taxon>Chordata</taxon>
        <taxon>Craniata</taxon>
        <taxon>Vertebrata</taxon>
        <taxon>Euteleostomi</taxon>
        <taxon>Actinopterygii</taxon>
        <taxon>Neopterygii</taxon>
        <taxon>Teleostei</taxon>
        <taxon>Neoteleostei</taxon>
        <taxon>Acanthomorphata</taxon>
        <taxon>Eupercaria</taxon>
        <taxon>Perciformes</taxon>
        <taxon>Cottioidei</taxon>
        <taxon>Cottales</taxon>
        <taxon>Liparidae</taxon>
        <taxon>Liparis</taxon>
    </lineage>
</organism>
<name>A0A4Z2IYV2_9TELE</name>
<feature type="region of interest" description="Disordered" evidence="1">
    <location>
        <begin position="159"/>
        <end position="187"/>
    </location>
</feature>
<evidence type="ECO:0000313" key="3">
    <source>
        <dbReference type="Proteomes" id="UP000314294"/>
    </source>
</evidence>
<feature type="compositionally biased region" description="Polar residues" evidence="1">
    <location>
        <begin position="178"/>
        <end position="187"/>
    </location>
</feature>
<gene>
    <name evidence="2" type="ORF">EYF80_007196</name>
</gene>
<proteinExistence type="predicted"/>
<accession>A0A4Z2IYV2</accession>
<protein>
    <submittedName>
        <fullName evidence="2">Uncharacterized protein</fullName>
    </submittedName>
</protein>
<dbReference type="EMBL" id="SRLO01000038">
    <property type="protein sequence ID" value="TNN82678.1"/>
    <property type="molecule type" value="Genomic_DNA"/>
</dbReference>
<keyword evidence="3" id="KW-1185">Reference proteome</keyword>
<dbReference type="AlphaFoldDB" id="A0A4Z2IYV2"/>
<dbReference type="Proteomes" id="UP000314294">
    <property type="component" value="Unassembled WGS sequence"/>
</dbReference>
<evidence type="ECO:0000313" key="2">
    <source>
        <dbReference type="EMBL" id="TNN82678.1"/>
    </source>
</evidence>
<evidence type="ECO:0000256" key="1">
    <source>
        <dbReference type="SAM" id="MobiDB-lite"/>
    </source>
</evidence>
<reference evidence="2 3" key="1">
    <citation type="submission" date="2019-03" db="EMBL/GenBank/DDBJ databases">
        <title>First draft genome of Liparis tanakae, snailfish: a comprehensive survey of snailfish specific genes.</title>
        <authorList>
            <person name="Kim W."/>
            <person name="Song I."/>
            <person name="Jeong J.-H."/>
            <person name="Kim D."/>
            <person name="Kim S."/>
            <person name="Ryu S."/>
            <person name="Song J.Y."/>
            <person name="Lee S.K."/>
        </authorList>
    </citation>
    <scope>NUCLEOTIDE SEQUENCE [LARGE SCALE GENOMIC DNA]</scope>
    <source>
        <tissue evidence="2">Muscle</tissue>
    </source>
</reference>
<sequence>MKTRFYLCDEHLLLSLDLLLLPRPSALYEAARLSEDDQRCVVERKPLGFGQQPAQKPKHKQHHFNHFNHVLPLPLQTSARWQPLSPGSLQNSTTSRHVVSGVMGTSVKACSPSLSIFKHLRVQRLRALQHLQRSERTTRHVYILSRRVRRAGMVCTYRHHLGSSGRSKPGSIGELTDGSPTSSPRPTFGSSGLWLLQCDNRLGPSPLCQPRHYNDVQCYTTERYNVK</sequence>